<dbReference type="Gene3D" id="3.30.420.10">
    <property type="entry name" value="Ribonuclease H-like superfamily/Ribonuclease H"/>
    <property type="match status" value="1"/>
</dbReference>
<dbReference type="InterPro" id="IPR036397">
    <property type="entry name" value="RNaseH_sf"/>
</dbReference>
<dbReference type="InterPro" id="IPR050951">
    <property type="entry name" value="Retrovirus_Pol_polyprotein"/>
</dbReference>
<dbReference type="InterPro" id="IPR001584">
    <property type="entry name" value="Integrase_cat-core"/>
</dbReference>
<feature type="domain" description="Integrase catalytic" evidence="1">
    <location>
        <begin position="69"/>
        <end position="182"/>
    </location>
</feature>
<reference evidence="2 3" key="1">
    <citation type="submission" date="2024-01" db="EMBL/GenBank/DDBJ databases">
        <title>The complete chloroplast genome sequence of Lithospermum erythrorhizon: insights into the phylogenetic relationship among Boraginaceae species and the maternal lineages of purple gromwells.</title>
        <authorList>
            <person name="Okada T."/>
            <person name="Watanabe K."/>
        </authorList>
    </citation>
    <scope>NUCLEOTIDE SEQUENCE [LARGE SCALE GENOMIC DNA]</scope>
</reference>
<organism evidence="2 3">
    <name type="scientific">Lithospermum erythrorhizon</name>
    <name type="common">Purple gromwell</name>
    <name type="synonym">Lithospermum officinale var. erythrorhizon</name>
    <dbReference type="NCBI Taxonomy" id="34254"/>
    <lineage>
        <taxon>Eukaryota</taxon>
        <taxon>Viridiplantae</taxon>
        <taxon>Streptophyta</taxon>
        <taxon>Embryophyta</taxon>
        <taxon>Tracheophyta</taxon>
        <taxon>Spermatophyta</taxon>
        <taxon>Magnoliopsida</taxon>
        <taxon>eudicotyledons</taxon>
        <taxon>Gunneridae</taxon>
        <taxon>Pentapetalae</taxon>
        <taxon>asterids</taxon>
        <taxon>lamiids</taxon>
        <taxon>Boraginales</taxon>
        <taxon>Boraginaceae</taxon>
        <taxon>Boraginoideae</taxon>
        <taxon>Lithospermeae</taxon>
        <taxon>Lithospermum</taxon>
    </lineage>
</organism>
<evidence type="ECO:0000313" key="3">
    <source>
        <dbReference type="Proteomes" id="UP001454036"/>
    </source>
</evidence>
<dbReference type="PROSITE" id="PS50994">
    <property type="entry name" value="INTEGRASE"/>
    <property type="match status" value="1"/>
</dbReference>
<evidence type="ECO:0000259" key="1">
    <source>
        <dbReference type="PROSITE" id="PS50994"/>
    </source>
</evidence>
<dbReference type="GO" id="GO:0015074">
    <property type="term" value="P:DNA integration"/>
    <property type="evidence" value="ECO:0007669"/>
    <property type="project" value="InterPro"/>
</dbReference>
<protein>
    <recommendedName>
        <fullName evidence="1">Integrase catalytic domain-containing protein</fullName>
    </recommendedName>
</protein>
<dbReference type="AlphaFoldDB" id="A0AAV3QV93"/>
<accession>A0AAV3QV93</accession>
<dbReference type="InterPro" id="IPR041588">
    <property type="entry name" value="Integrase_H2C2"/>
</dbReference>
<name>A0AAV3QV93_LITER</name>
<dbReference type="Pfam" id="PF00665">
    <property type="entry name" value="rve"/>
    <property type="match status" value="1"/>
</dbReference>
<dbReference type="SUPFAM" id="SSF53098">
    <property type="entry name" value="Ribonuclease H-like"/>
    <property type="match status" value="1"/>
</dbReference>
<dbReference type="InterPro" id="IPR012337">
    <property type="entry name" value="RNaseH-like_sf"/>
</dbReference>
<dbReference type="Pfam" id="PF17921">
    <property type="entry name" value="Integrase_H2C2"/>
    <property type="match status" value="1"/>
</dbReference>
<proteinExistence type="predicted"/>
<evidence type="ECO:0000313" key="2">
    <source>
        <dbReference type="EMBL" id="GAA0167965.1"/>
    </source>
</evidence>
<gene>
    <name evidence="2" type="ORF">LIER_40469</name>
</gene>
<keyword evidence="3" id="KW-1185">Reference proteome</keyword>
<dbReference type="PANTHER" id="PTHR37984:SF5">
    <property type="entry name" value="PROTEIN NYNRIN-LIKE"/>
    <property type="match status" value="1"/>
</dbReference>
<dbReference type="EMBL" id="BAABME010023403">
    <property type="protein sequence ID" value="GAA0167965.1"/>
    <property type="molecule type" value="Genomic_DNA"/>
</dbReference>
<sequence length="249" mass="28433">MIAYVMKEVHAGCCGNHVAARLLLQKIIRQGYYWPSMRKECIEFERRCDSCQRYSNKSNASSTNFIPLVRPLPFAQWGIDLLGPFPTAPGNMKSCIVAIDYFTKCIEAKALTTTKQTDVESYIWKQVICRFGVPLHIVTDHDKQFQGNQITAFFERLGIHHHTTLVSYPQANGQIENMNQSIIHGIRTRVGPRIYLESCGASEEHPTLPLEKPHSASVVVRKQLYLLRLDFQVGGCRLTTLWLMTKVYE</sequence>
<dbReference type="Gene3D" id="1.10.340.70">
    <property type="match status" value="1"/>
</dbReference>
<dbReference type="PANTHER" id="PTHR37984">
    <property type="entry name" value="PROTEIN CBG26694"/>
    <property type="match status" value="1"/>
</dbReference>
<comment type="caution">
    <text evidence="2">The sequence shown here is derived from an EMBL/GenBank/DDBJ whole genome shotgun (WGS) entry which is preliminary data.</text>
</comment>
<dbReference type="GO" id="GO:0003676">
    <property type="term" value="F:nucleic acid binding"/>
    <property type="evidence" value="ECO:0007669"/>
    <property type="project" value="InterPro"/>
</dbReference>
<dbReference type="Proteomes" id="UP001454036">
    <property type="component" value="Unassembled WGS sequence"/>
</dbReference>